<dbReference type="GO" id="GO:0003700">
    <property type="term" value="F:DNA-binding transcription factor activity"/>
    <property type="evidence" value="ECO:0007669"/>
    <property type="project" value="TreeGrafter"/>
</dbReference>
<dbReference type="EMBL" id="SMKL01000004">
    <property type="protein sequence ID" value="TDC54422.1"/>
    <property type="molecule type" value="Genomic_DNA"/>
</dbReference>
<evidence type="ECO:0000313" key="7">
    <source>
        <dbReference type="EMBL" id="TDC54422.1"/>
    </source>
</evidence>
<name>A0A4R4RZI8_9ACTN</name>
<sequence>MPLRDEMPGHRQQRDDVTVDRRGADEHGQHAATSPGVCLKSFESIDYLRRQVKLAEGKRTYHSELRARQAAQTRRAVLTAAGTCFSARGYAGTSLTDIAREAGVSVETVKAVGPKRDLLLSAFHQAFTGSDSRELIAEKEVGVELLSISDGDEFLAALVDFLAAANAASSRLWRAFTSAANSDPALRAALKEHMERRRVDCGHAIDALAARGMVQSSAPREVLVETYTYLVAPETHEHFVLDAGWTQAAYRDWLERVLRSAVLTIQ</sequence>
<reference evidence="7 8" key="1">
    <citation type="submission" date="2019-02" db="EMBL/GenBank/DDBJ databases">
        <title>Draft genome sequences of novel Actinobacteria.</title>
        <authorList>
            <person name="Sahin N."/>
            <person name="Ay H."/>
            <person name="Saygin H."/>
        </authorList>
    </citation>
    <scope>NUCLEOTIDE SEQUENCE [LARGE SCALE GENOMIC DNA]</scope>
    <source>
        <strain evidence="7 8">KC603</strain>
    </source>
</reference>
<dbReference type="Pfam" id="PF00440">
    <property type="entry name" value="TetR_N"/>
    <property type="match status" value="1"/>
</dbReference>
<keyword evidence="8" id="KW-1185">Reference proteome</keyword>
<gene>
    <name evidence="7" type="ORF">E1212_03000</name>
</gene>
<dbReference type="Proteomes" id="UP000295621">
    <property type="component" value="Unassembled WGS sequence"/>
</dbReference>
<feature type="region of interest" description="Disordered" evidence="5">
    <location>
        <begin position="1"/>
        <end position="33"/>
    </location>
</feature>
<evidence type="ECO:0000256" key="2">
    <source>
        <dbReference type="ARBA" id="ARBA00023125"/>
    </source>
</evidence>
<accession>A0A4R4RZI8</accession>
<evidence type="ECO:0000259" key="6">
    <source>
        <dbReference type="PROSITE" id="PS50977"/>
    </source>
</evidence>
<evidence type="ECO:0000256" key="5">
    <source>
        <dbReference type="SAM" id="MobiDB-lite"/>
    </source>
</evidence>
<feature type="DNA-binding region" description="H-T-H motif" evidence="4">
    <location>
        <begin position="94"/>
        <end position="113"/>
    </location>
</feature>
<organism evidence="7 8">
    <name type="scientific">Jiangella ureilytica</name>
    <dbReference type="NCBI Taxonomy" id="2530374"/>
    <lineage>
        <taxon>Bacteria</taxon>
        <taxon>Bacillati</taxon>
        <taxon>Actinomycetota</taxon>
        <taxon>Actinomycetes</taxon>
        <taxon>Jiangellales</taxon>
        <taxon>Jiangellaceae</taxon>
        <taxon>Jiangella</taxon>
    </lineage>
</organism>
<keyword evidence="1" id="KW-0805">Transcription regulation</keyword>
<feature type="compositionally biased region" description="Basic and acidic residues" evidence="5">
    <location>
        <begin position="1"/>
        <end position="29"/>
    </location>
</feature>
<evidence type="ECO:0000256" key="1">
    <source>
        <dbReference type="ARBA" id="ARBA00023015"/>
    </source>
</evidence>
<dbReference type="AlphaFoldDB" id="A0A4R4RZI8"/>
<feature type="domain" description="HTH tetR-type" evidence="6">
    <location>
        <begin position="71"/>
        <end position="131"/>
    </location>
</feature>
<protein>
    <submittedName>
        <fullName evidence="7">TetR family transcriptional regulator</fullName>
    </submittedName>
</protein>
<keyword evidence="3" id="KW-0804">Transcription</keyword>
<dbReference type="Gene3D" id="1.10.357.10">
    <property type="entry name" value="Tetracycline Repressor, domain 2"/>
    <property type="match status" value="1"/>
</dbReference>
<evidence type="ECO:0000313" key="8">
    <source>
        <dbReference type="Proteomes" id="UP000295621"/>
    </source>
</evidence>
<evidence type="ECO:0000256" key="4">
    <source>
        <dbReference type="PROSITE-ProRule" id="PRU00335"/>
    </source>
</evidence>
<dbReference type="InterPro" id="IPR050109">
    <property type="entry name" value="HTH-type_TetR-like_transc_reg"/>
</dbReference>
<dbReference type="OrthoDB" id="5003298at2"/>
<dbReference type="InterPro" id="IPR001647">
    <property type="entry name" value="HTH_TetR"/>
</dbReference>
<dbReference type="GO" id="GO:0000976">
    <property type="term" value="F:transcription cis-regulatory region binding"/>
    <property type="evidence" value="ECO:0007669"/>
    <property type="project" value="TreeGrafter"/>
</dbReference>
<comment type="caution">
    <text evidence="7">The sequence shown here is derived from an EMBL/GenBank/DDBJ whole genome shotgun (WGS) entry which is preliminary data.</text>
</comment>
<dbReference type="InterPro" id="IPR009057">
    <property type="entry name" value="Homeodomain-like_sf"/>
</dbReference>
<evidence type="ECO:0000256" key="3">
    <source>
        <dbReference type="ARBA" id="ARBA00023163"/>
    </source>
</evidence>
<keyword evidence="2 4" id="KW-0238">DNA-binding</keyword>
<dbReference type="SUPFAM" id="SSF46689">
    <property type="entry name" value="Homeodomain-like"/>
    <property type="match status" value="1"/>
</dbReference>
<dbReference type="PANTHER" id="PTHR30055">
    <property type="entry name" value="HTH-TYPE TRANSCRIPTIONAL REGULATOR RUTR"/>
    <property type="match status" value="1"/>
</dbReference>
<dbReference type="PROSITE" id="PS50977">
    <property type="entry name" value="HTH_TETR_2"/>
    <property type="match status" value="1"/>
</dbReference>
<dbReference type="PANTHER" id="PTHR30055:SF234">
    <property type="entry name" value="HTH-TYPE TRANSCRIPTIONAL REGULATOR BETI"/>
    <property type="match status" value="1"/>
</dbReference>
<proteinExistence type="predicted"/>
<dbReference type="Gene3D" id="1.10.10.60">
    <property type="entry name" value="Homeodomain-like"/>
    <property type="match status" value="1"/>
</dbReference>